<accession>A0A645GG69</accession>
<reference evidence="1" key="1">
    <citation type="submission" date="2019-08" db="EMBL/GenBank/DDBJ databases">
        <authorList>
            <person name="Kucharzyk K."/>
            <person name="Murdoch R.W."/>
            <person name="Higgins S."/>
            <person name="Loffler F."/>
        </authorList>
    </citation>
    <scope>NUCLEOTIDE SEQUENCE</scope>
</reference>
<gene>
    <name evidence="1" type="ORF">SDC9_173329</name>
</gene>
<comment type="caution">
    <text evidence="1">The sequence shown here is derived from an EMBL/GenBank/DDBJ whole genome shotgun (WGS) entry which is preliminary data.</text>
</comment>
<sequence>MEIPVIHRHPTVGGIAEIHHFGLAQLLNLYRRLIKSHRGTMPRRAQFFHVAAITLFQEFPEPLLRRR</sequence>
<proteinExistence type="predicted"/>
<name>A0A645GG69_9ZZZZ</name>
<organism evidence="1">
    <name type="scientific">bioreactor metagenome</name>
    <dbReference type="NCBI Taxonomy" id="1076179"/>
    <lineage>
        <taxon>unclassified sequences</taxon>
        <taxon>metagenomes</taxon>
        <taxon>ecological metagenomes</taxon>
    </lineage>
</organism>
<dbReference type="EMBL" id="VSSQ01075257">
    <property type="protein sequence ID" value="MPN25908.1"/>
    <property type="molecule type" value="Genomic_DNA"/>
</dbReference>
<dbReference type="AlphaFoldDB" id="A0A645GG69"/>
<protein>
    <submittedName>
        <fullName evidence="1">Uncharacterized protein</fullName>
    </submittedName>
</protein>
<evidence type="ECO:0000313" key="1">
    <source>
        <dbReference type="EMBL" id="MPN25908.1"/>
    </source>
</evidence>